<name>A0A538TTF2_UNCEI</name>
<evidence type="ECO:0000313" key="2">
    <source>
        <dbReference type="EMBL" id="TMQ66903.1"/>
    </source>
</evidence>
<keyword evidence="1" id="KW-0732">Signal</keyword>
<comment type="caution">
    <text evidence="2">The sequence shown here is derived from an EMBL/GenBank/DDBJ whole genome shotgun (WGS) entry which is preliminary data.</text>
</comment>
<protein>
    <submittedName>
        <fullName evidence="2">Uncharacterized protein</fullName>
    </submittedName>
</protein>
<sequence>MIRRPLTVRTNLAARILGLLLATAAAAAAFTTPAQALPLYASREGRNCISCHFDPNGSAMRNEFGFNYGKNRHSMGEEERWSKVTVNPQLNDWIRLGLDTRFMYYASHQEGVSNFTASTFFPMEGNLRIAIQPHDYLTIVGTHGLVIEYASFPAPYVARELYGLFHGFAKDLYIQVGRFRLPFGLRQEDHTSFTRTTLVLPYDSQMEDAGIEVGAIGNNWFGEASFTNGGDPFGQNASTYAAKFGRASRAFQFGLSGYDRESAFTPDIYRWSLYASTTRGRWTFLGEYVSNDFNPDVSRKAAFTEVVYRLSRGLDLRAKMDYYGPPSGVIFNEIWRRYLAEVDICPMPFTDIKVSYRRYNYSINRDQDEYFAMLFIPF</sequence>
<dbReference type="EMBL" id="VBOZ01000007">
    <property type="protein sequence ID" value="TMQ66903.1"/>
    <property type="molecule type" value="Genomic_DNA"/>
</dbReference>
<dbReference type="Proteomes" id="UP000317691">
    <property type="component" value="Unassembled WGS sequence"/>
</dbReference>
<organism evidence="2 3">
    <name type="scientific">Eiseniibacteriota bacterium</name>
    <dbReference type="NCBI Taxonomy" id="2212470"/>
    <lineage>
        <taxon>Bacteria</taxon>
        <taxon>Candidatus Eiseniibacteriota</taxon>
    </lineage>
</organism>
<evidence type="ECO:0000313" key="3">
    <source>
        <dbReference type="Proteomes" id="UP000317691"/>
    </source>
</evidence>
<reference evidence="2 3" key="1">
    <citation type="journal article" date="2019" name="Nat. Microbiol.">
        <title>Mediterranean grassland soil C-N compound turnover is dependent on rainfall and depth, and is mediated by genomically divergent microorganisms.</title>
        <authorList>
            <person name="Diamond S."/>
            <person name="Andeer P.F."/>
            <person name="Li Z."/>
            <person name="Crits-Christoph A."/>
            <person name="Burstein D."/>
            <person name="Anantharaman K."/>
            <person name="Lane K.R."/>
            <person name="Thomas B.C."/>
            <person name="Pan C."/>
            <person name="Northen T.R."/>
            <person name="Banfield J.F."/>
        </authorList>
    </citation>
    <scope>NUCLEOTIDE SEQUENCE [LARGE SCALE GENOMIC DNA]</scope>
    <source>
        <strain evidence="2">WS_9</strain>
    </source>
</reference>
<gene>
    <name evidence="2" type="ORF">E6K79_01230</name>
</gene>
<feature type="chain" id="PRO_5022212396" evidence="1">
    <location>
        <begin position="37"/>
        <end position="378"/>
    </location>
</feature>
<dbReference type="AlphaFoldDB" id="A0A538TTF2"/>
<proteinExistence type="predicted"/>
<feature type="signal peptide" evidence="1">
    <location>
        <begin position="1"/>
        <end position="36"/>
    </location>
</feature>
<evidence type="ECO:0000256" key="1">
    <source>
        <dbReference type="SAM" id="SignalP"/>
    </source>
</evidence>
<accession>A0A538TTF2</accession>